<dbReference type="PIRSF" id="PIRSF000138">
    <property type="entry name" value="Al-hdrx_acd_dh"/>
    <property type="match status" value="1"/>
</dbReference>
<dbReference type="EC" id="1.13.12.4" evidence="7"/>
<feature type="binding site" evidence="5">
    <location>
        <position position="183"/>
    </location>
    <ligand>
        <name>FMN</name>
        <dbReference type="ChEBI" id="CHEBI:58210"/>
    </ligand>
</feature>
<dbReference type="Gene3D" id="3.20.20.70">
    <property type="entry name" value="Aldolase class I"/>
    <property type="match status" value="1"/>
</dbReference>
<dbReference type="InterPro" id="IPR008259">
    <property type="entry name" value="FMN_hydac_DH_AS"/>
</dbReference>
<evidence type="ECO:0000256" key="4">
    <source>
        <dbReference type="PIRSR" id="PIRSR000138-1"/>
    </source>
</evidence>
<feature type="binding site" evidence="5">
    <location>
        <position position="264"/>
    </location>
    <ligand>
        <name>FMN</name>
        <dbReference type="ChEBI" id="CHEBI:58210"/>
    </ligand>
</feature>
<dbReference type="PANTHER" id="PTHR10578">
    <property type="entry name" value="S -2-HYDROXY-ACID OXIDASE-RELATED"/>
    <property type="match status" value="1"/>
</dbReference>
<evidence type="ECO:0000313" key="7">
    <source>
        <dbReference type="EMBL" id="ATL26012.1"/>
    </source>
</evidence>
<comment type="cofactor">
    <cofactor evidence="1">
        <name>FMN</name>
        <dbReference type="ChEBI" id="CHEBI:58210"/>
    </cofactor>
</comment>
<dbReference type="GO" id="GO:0050040">
    <property type="term" value="F:lactate 2-monooxygenase activity"/>
    <property type="evidence" value="ECO:0007669"/>
    <property type="project" value="UniProtKB-EC"/>
</dbReference>
<evidence type="ECO:0000256" key="3">
    <source>
        <dbReference type="ARBA" id="ARBA00024042"/>
    </source>
</evidence>
<organism evidence="7 8">
    <name type="scientific">Streptomyces formicae</name>
    <dbReference type="NCBI Taxonomy" id="1616117"/>
    <lineage>
        <taxon>Bacteria</taxon>
        <taxon>Bacillati</taxon>
        <taxon>Actinomycetota</taxon>
        <taxon>Actinomycetes</taxon>
        <taxon>Kitasatosporales</taxon>
        <taxon>Streptomycetaceae</taxon>
        <taxon>Streptomyces</taxon>
    </lineage>
</organism>
<feature type="binding site" evidence="5">
    <location>
        <position position="291"/>
    </location>
    <ligand>
        <name>glyoxylate</name>
        <dbReference type="ChEBI" id="CHEBI:36655"/>
    </ligand>
</feature>
<feature type="binding site" evidence="5">
    <location>
        <position position="286"/>
    </location>
    <ligand>
        <name>FMN</name>
        <dbReference type="ChEBI" id="CHEBI:58210"/>
    </ligand>
</feature>
<feature type="binding site" evidence="5">
    <location>
        <position position="155"/>
    </location>
    <ligand>
        <name>FMN</name>
        <dbReference type="ChEBI" id="CHEBI:58210"/>
    </ligand>
</feature>
<keyword evidence="5" id="KW-0288">FMN</keyword>
<dbReference type="PROSITE" id="PS00557">
    <property type="entry name" value="FMN_HYDROXY_ACID_DH_1"/>
    <property type="match status" value="1"/>
</dbReference>
<feature type="binding site" evidence="5">
    <location>
        <position position="157"/>
    </location>
    <ligand>
        <name>glyoxylate</name>
        <dbReference type="ChEBI" id="CHEBI:36655"/>
    </ligand>
</feature>
<feature type="binding site" evidence="5">
    <location>
        <begin position="318"/>
        <end position="322"/>
    </location>
    <ligand>
        <name>FMN</name>
        <dbReference type="ChEBI" id="CHEBI:58210"/>
    </ligand>
</feature>
<dbReference type="GO" id="GO:0010181">
    <property type="term" value="F:FMN binding"/>
    <property type="evidence" value="ECO:0007669"/>
    <property type="project" value="InterPro"/>
</dbReference>
<dbReference type="Pfam" id="PF01070">
    <property type="entry name" value="FMN_dh"/>
    <property type="match status" value="1"/>
</dbReference>
<feature type="binding site" evidence="5">
    <location>
        <position position="192"/>
    </location>
    <ligand>
        <name>glyoxylate</name>
        <dbReference type="ChEBI" id="CHEBI:36655"/>
    </ligand>
</feature>
<feature type="domain" description="FMN hydroxy acid dehydrogenase" evidence="6">
    <location>
        <begin position="23"/>
        <end position="391"/>
    </location>
</feature>
<dbReference type="InterPro" id="IPR013785">
    <property type="entry name" value="Aldolase_TIM"/>
</dbReference>
<dbReference type="InterPro" id="IPR000262">
    <property type="entry name" value="FMN-dep_DH"/>
</dbReference>
<dbReference type="PANTHER" id="PTHR10578:SF143">
    <property type="entry name" value="FMN-DEPENDENT ALPHA-HYDROXY ACID DEHYDROGENASE PB1A11.03"/>
    <property type="match status" value="1"/>
</dbReference>
<evidence type="ECO:0000256" key="5">
    <source>
        <dbReference type="PIRSR" id="PIRSR000138-2"/>
    </source>
</evidence>
<sequence>MTKTPRPYKDYQDEIYLDGLRGVVPPFPMTYAGLEDRARAALPPSVVSYVAGGAGDERTQEANVTAFERWGLMPRMFVGANRRDLSVDLFGLTLPSPLFMAPIGVLGICAQDGHGDLATARAAARTGVPMIASTLSADPLEAVAAEFGETPGFFQLYTPTDRELAESLVRRAEKSGFKAIVVTMDTWVTGWRPRDLSTANFPQLRGHCLANYFSDPVFRSRLATAPEQDPQSAILTWVRLFGNPLTWDDLPWLRSLTSLPLIVKGLCHPEDVRRARDGGVDGVYCSNHGGRQANGGLPALDVLPDVVAAADGLPVLFDSGVRSGADVVKAVALGATAVGVGRPYAYGLGIGGVDGVTHVLRSLLAEADLLMAVDGYPTLADLTPDALRRVL</sequence>
<feature type="binding site" evidence="5">
    <location>
        <position position="288"/>
    </location>
    <ligand>
        <name>glyoxylate</name>
        <dbReference type="ChEBI" id="CHEBI:36655"/>
    </ligand>
</feature>
<feature type="binding site" evidence="5">
    <location>
        <position position="49"/>
    </location>
    <ligand>
        <name>glyoxylate</name>
        <dbReference type="ChEBI" id="CHEBI:36655"/>
    </ligand>
</feature>
<evidence type="ECO:0000256" key="2">
    <source>
        <dbReference type="ARBA" id="ARBA00023002"/>
    </source>
</evidence>
<feature type="active site" description="Proton acceptor" evidence="4">
    <location>
        <position position="288"/>
    </location>
</feature>
<evidence type="ECO:0000259" key="6">
    <source>
        <dbReference type="PROSITE" id="PS51349"/>
    </source>
</evidence>
<keyword evidence="5" id="KW-0285">Flavoprotein</keyword>
<dbReference type="RefSeq" id="WP_098241047.1">
    <property type="nucleotide sequence ID" value="NZ_CP022685.1"/>
</dbReference>
<dbReference type="SUPFAM" id="SSF51395">
    <property type="entry name" value="FMN-linked oxidoreductases"/>
    <property type="match status" value="1"/>
</dbReference>
<dbReference type="KEGG" id="sfk:KY5_0994"/>
<feature type="binding site" evidence="5">
    <location>
        <begin position="341"/>
        <end position="342"/>
    </location>
    <ligand>
        <name>FMN</name>
        <dbReference type="ChEBI" id="CHEBI:58210"/>
    </ligand>
</feature>
<feature type="binding site" evidence="5">
    <location>
        <begin position="102"/>
        <end position="104"/>
    </location>
    <ligand>
        <name>FMN</name>
        <dbReference type="ChEBI" id="CHEBI:58210"/>
    </ligand>
</feature>
<protein>
    <submittedName>
        <fullName evidence="7">Lactate 2-monooxygenase</fullName>
        <ecNumber evidence="7">1.13.12.4</ecNumber>
    </submittedName>
</protein>
<dbReference type="EMBL" id="CP022685">
    <property type="protein sequence ID" value="ATL26012.1"/>
    <property type="molecule type" value="Genomic_DNA"/>
</dbReference>
<evidence type="ECO:0000313" key="8">
    <source>
        <dbReference type="Proteomes" id="UP000221011"/>
    </source>
</evidence>
<evidence type="ECO:0000256" key="1">
    <source>
        <dbReference type="ARBA" id="ARBA00001917"/>
    </source>
</evidence>
<dbReference type="InterPro" id="IPR037396">
    <property type="entry name" value="FMN_HAD"/>
</dbReference>
<name>A0A291Q327_9ACTN</name>
<gene>
    <name evidence="7" type="ORF">KY5_0994</name>
</gene>
<keyword evidence="7" id="KW-0503">Monooxygenase</keyword>
<proteinExistence type="inferred from homology"/>
<comment type="similarity">
    <text evidence="3">Belongs to the FMN-dependent alpha-hydroxy acid dehydrogenase family.</text>
</comment>
<dbReference type="InterPro" id="IPR012133">
    <property type="entry name" value="Alpha-hydoxy_acid_DH_FMN"/>
</dbReference>
<dbReference type="AlphaFoldDB" id="A0A291Q327"/>
<accession>A0A291Q327</accession>
<feature type="binding site" evidence="5">
    <location>
        <position position="133"/>
    </location>
    <ligand>
        <name>FMN</name>
        <dbReference type="ChEBI" id="CHEBI:58210"/>
    </ligand>
</feature>
<dbReference type="PROSITE" id="PS51349">
    <property type="entry name" value="FMN_HYDROXY_ACID_DH_2"/>
    <property type="match status" value="1"/>
</dbReference>
<keyword evidence="8" id="KW-1185">Reference proteome</keyword>
<keyword evidence="2 7" id="KW-0560">Oxidoreductase</keyword>
<dbReference type="Proteomes" id="UP000221011">
    <property type="component" value="Chromosome"/>
</dbReference>
<reference evidence="7 8" key="1">
    <citation type="submission" date="2017-08" db="EMBL/GenBank/DDBJ databases">
        <title>Complete Genome Sequence of Streptomyces formicae KY5, the formicamycin producer.</title>
        <authorList>
            <person name="Holmes N.A."/>
            <person name="Devine R."/>
            <person name="Qin Z."/>
            <person name="Seipke R.F."/>
            <person name="Wilkinson B."/>
            <person name="Hutchings M.I."/>
        </authorList>
    </citation>
    <scope>NUCLEOTIDE SEQUENCE [LARGE SCALE GENOMIC DNA]</scope>
    <source>
        <strain evidence="7 8">KY5</strain>
    </source>
</reference>